<keyword evidence="2" id="KW-0812">Transmembrane</keyword>
<feature type="compositionally biased region" description="Pro residues" evidence="1">
    <location>
        <begin position="100"/>
        <end position="111"/>
    </location>
</feature>
<gene>
    <name evidence="3" type="ORF">B1H19_17495</name>
</gene>
<keyword evidence="2" id="KW-1133">Transmembrane helix</keyword>
<organism evidence="3 4">
    <name type="scientific">Streptomyces gilvosporeus</name>
    <dbReference type="NCBI Taxonomy" id="553510"/>
    <lineage>
        <taxon>Bacteria</taxon>
        <taxon>Bacillati</taxon>
        <taxon>Actinomycetota</taxon>
        <taxon>Actinomycetes</taxon>
        <taxon>Kitasatosporales</taxon>
        <taxon>Streptomycetaceae</taxon>
        <taxon>Streptomyces</taxon>
    </lineage>
</organism>
<protein>
    <submittedName>
        <fullName evidence="3">Uncharacterized protein</fullName>
    </submittedName>
</protein>
<dbReference type="EMBL" id="CP020569">
    <property type="protein sequence ID" value="ARF55732.1"/>
    <property type="molecule type" value="Genomic_DNA"/>
</dbReference>
<dbReference type="CDD" id="cd00161">
    <property type="entry name" value="beta-trefoil_Ricin-like"/>
    <property type="match status" value="1"/>
</dbReference>
<feature type="region of interest" description="Disordered" evidence="1">
    <location>
        <begin position="94"/>
        <end position="118"/>
    </location>
</feature>
<keyword evidence="2" id="KW-0472">Membrane</keyword>
<reference evidence="3 4" key="1">
    <citation type="submission" date="2017-04" db="EMBL/GenBank/DDBJ databases">
        <title>Complete Genome Sequence of Streptomyces gilvosporeus F607, a Capable Producer of Natamycin.</title>
        <authorList>
            <person name="Zong G."/>
            <person name="Zhong C."/>
            <person name="Fu J."/>
            <person name="Qin R."/>
            <person name="Cao G."/>
        </authorList>
    </citation>
    <scope>NUCLEOTIDE SEQUENCE [LARGE SCALE GENOMIC DNA]</scope>
    <source>
        <strain evidence="3 4">F607</strain>
    </source>
</reference>
<dbReference type="STRING" id="553510.B1H19_17495"/>
<dbReference type="KEGG" id="sgv:B1H19_17495"/>
<evidence type="ECO:0000256" key="1">
    <source>
        <dbReference type="SAM" id="MobiDB-lite"/>
    </source>
</evidence>
<evidence type="ECO:0000313" key="3">
    <source>
        <dbReference type="EMBL" id="ARF55732.1"/>
    </source>
</evidence>
<dbReference type="Proteomes" id="UP000192726">
    <property type="component" value="Chromosome"/>
</dbReference>
<dbReference type="PROSITE" id="PS50231">
    <property type="entry name" value="RICIN_B_LECTIN"/>
    <property type="match status" value="1"/>
</dbReference>
<name>A0A1V0TSS1_9ACTN</name>
<sequence length="311" mass="32483">MGGSGAFRPGAATDADAFAGMLQQLRDYTGLTEHQLERWAAQGGYALAPGELADVLRRRALPRPEAVEAFVRACGGTDAEVHEWLTARQRIEDVARLDPAPDPDPVRPRPPASHRKSRRPVLLAAAAALAAALVILGVRLLIGYGAAPGAGTQEAAPPLPAGEVHIRPLRAPGLCLTGERIRRAHAAHTVAVQRPCAQAVPPHTYLKAAGPDRYRIEWDGAGADSGCLSLLSGPGVEGLLEPDDDCSATGPAQRFRIEAAGKAAYRIELTAEDGADSCLGIEGGRATASGALARAERCTGADGQRFLIGTR</sequence>
<evidence type="ECO:0000256" key="2">
    <source>
        <dbReference type="SAM" id="Phobius"/>
    </source>
</evidence>
<accession>A0A1V0TSS1</accession>
<dbReference type="AlphaFoldDB" id="A0A1V0TSS1"/>
<proteinExistence type="predicted"/>
<dbReference type="Gene3D" id="2.80.10.50">
    <property type="match status" value="1"/>
</dbReference>
<keyword evidence="4" id="KW-1185">Reference proteome</keyword>
<evidence type="ECO:0000313" key="4">
    <source>
        <dbReference type="Proteomes" id="UP000192726"/>
    </source>
</evidence>
<feature type="transmembrane region" description="Helical" evidence="2">
    <location>
        <begin position="121"/>
        <end position="142"/>
    </location>
</feature>